<accession>A0A8S3YWA7</accession>
<sequence length="141" mass="16617">MAYKIREELVGKRFLSIKSEGKHRVSKISEWEWRPGFVRAVSTRDTRNADFTVLVEFDDTGWKSREYIKVHDAFLVFLVEHTLSWVQRTDKDGSSEGQWPALCFKPIVDKVGLFRHNKRPVEFLNDRTLSIVEEGDIRLYK</sequence>
<keyword evidence="4" id="KW-1185">Reference proteome</keyword>
<reference evidence="3" key="1">
    <citation type="submission" date="2021-04" db="EMBL/GenBank/DDBJ databases">
        <authorList>
            <consortium name="Molecular Ecology Group"/>
        </authorList>
    </citation>
    <scope>NUCLEOTIDE SEQUENCE</scope>
</reference>
<dbReference type="Proteomes" id="UP000678393">
    <property type="component" value="Unassembled WGS sequence"/>
</dbReference>
<dbReference type="AlphaFoldDB" id="A0A8S3YWA7"/>
<gene>
    <name evidence="3" type="ORF">CUNI_LOCUS6076</name>
</gene>
<feature type="non-terminal residue" evidence="3">
    <location>
        <position position="141"/>
    </location>
</feature>
<evidence type="ECO:0000313" key="3">
    <source>
        <dbReference type="EMBL" id="CAG5120518.1"/>
    </source>
</evidence>
<comment type="caution">
    <text evidence="3">The sequence shown here is derived from an EMBL/GenBank/DDBJ whole genome shotgun (WGS) entry which is preliminary data.</text>
</comment>
<dbReference type="InterPro" id="IPR054504">
    <property type="entry name" value="PWWP_KDM3B"/>
</dbReference>
<name>A0A8S3YWA7_9EUPU</name>
<organism evidence="3 4">
    <name type="scientific">Candidula unifasciata</name>
    <dbReference type="NCBI Taxonomy" id="100452"/>
    <lineage>
        <taxon>Eukaryota</taxon>
        <taxon>Metazoa</taxon>
        <taxon>Spiralia</taxon>
        <taxon>Lophotrochozoa</taxon>
        <taxon>Mollusca</taxon>
        <taxon>Gastropoda</taxon>
        <taxon>Heterobranchia</taxon>
        <taxon>Euthyneura</taxon>
        <taxon>Panpulmonata</taxon>
        <taxon>Eupulmonata</taxon>
        <taxon>Stylommatophora</taxon>
        <taxon>Helicina</taxon>
        <taxon>Helicoidea</taxon>
        <taxon>Geomitridae</taxon>
        <taxon>Candidula</taxon>
    </lineage>
</organism>
<dbReference type="Pfam" id="PF22989">
    <property type="entry name" value="DUF7030"/>
    <property type="match status" value="1"/>
</dbReference>
<protein>
    <submittedName>
        <fullName evidence="3">Uncharacterized protein</fullName>
    </submittedName>
</protein>
<proteinExistence type="predicted"/>
<dbReference type="EMBL" id="CAJHNH020000913">
    <property type="protein sequence ID" value="CAG5120518.1"/>
    <property type="molecule type" value="Genomic_DNA"/>
</dbReference>
<evidence type="ECO:0000259" key="2">
    <source>
        <dbReference type="Pfam" id="PF22989"/>
    </source>
</evidence>
<dbReference type="OrthoDB" id="1667110at2759"/>
<evidence type="ECO:0000259" key="1">
    <source>
        <dbReference type="Pfam" id="PF22988"/>
    </source>
</evidence>
<feature type="domain" description="Lysine-specific demethylase 3B PWWP" evidence="1">
    <location>
        <begin position="77"/>
        <end position="141"/>
    </location>
</feature>
<feature type="domain" description="DUF7030" evidence="2">
    <location>
        <begin position="8"/>
        <end position="67"/>
    </location>
</feature>
<evidence type="ECO:0000313" key="4">
    <source>
        <dbReference type="Proteomes" id="UP000678393"/>
    </source>
</evidence>
<dbReference type="InterPro" id="IPR054294">
    <property type="entry name" value="DUF7030"/>
</dbReference>
<dbReference type="Pfam" id="PF22988">
    <property type="entry name" value="PWWP_KDM3B"/>
    <property type="match status" value="1"/>
</dbReference>